<protein>
    <submittedName>
        <fullName evidence="1">Uncharacterized protein</fullName>
    </submittedName>
</protein>
<organism evidence="1 2">
    <name type="scientific">Dactylosporangium siamense</name>
    <dbReference type="NCBI Taxonomy" id="685454"/>
    <lineage>
        <taxon>Bacteria</taxon>
        <taxon>Bacillati</taxon>
        <taxon>Actinomycetota</taxon>
        <taxon>Actinomycetes</taxon>
        <taxon>Micromonosporales</taxon>
        <taxon>Micromonosporaceae</taxon>
        <taxon>Dactylosporangium</taxon>
    </lineage>
</organism>
<dbReference type="EMBL" id="BONQ01000025">
    <property type="protein sequence ID" value="GIG43578.1"/>
    <property type="molecule type" value="Genomic_DNA"/>
</dbReference>
<sequence>MLAWGVDFTTAEVRTGVQQTDGFTCGPTVAMVASALLDPAYADGVADYGAEQHRIHSAANWIWPRKLGTTPWGVAATISRHAAELGVRYGWRRFRGRRDRLADVTAAVDTGWPVAMLVGKGVPRHWVLITAHPQESVLRCFEPGSGQVREVTIEEIQQHRIPRLGFPRAYALVLPTG</sequence>
<comment type="caution">
    <text evidence="1">The sequence shown here is derived from an EMBL/GenBank/DDBJ whole genome shotgun (WGS) entry which is preliminary data.</text>
</comment>
<keyword evidence="2" id="KW-1185">Reference proteome</keyword>
<dbReference type="Proteomes" id="UP000660611">
    <property type="component" value="Unassembled WGS sequence"/>
</dbReference>
<dbReference type="RefSeq" id="WP_203845440.1">
    <property type="nucleotide sequence ID" value="NZ_BAAAVW010000004.1"/>
</dbReference>
<evidence type="ECO:0000313" key="2">
    <source>
        <dbReference type="Proteomes" id="UP000660611"/>
    </source>
</evidence>
<accession>A0A919PKB6</accession>
<name>A0A919PKB6_9ACTN</name>
<reference evidence="1" key="1">
    <citation type="submission" date="2021-01" db="EMBL/GenBank/DDBJ databases">
        <title>Whole genome shotgun sequence of Dactylosporangium siamense NBRC 106093.</title>
        <authorList>
            <person name="Komaki H."/>
            <person name="Tamura T."/>
        </authorList>
    </citation>
    <scope>NUCLEOTIDE SEQUENCE</scope>
    <source>
        <strain evidence="1">NBRC 106093</strain>
    </source>
</reference>
<proteinExistence type="predicted"/>
<gene>
    <name evidence="1" type="ORF">Dsi01nite_016190</name>
</gene>
<evidence type="ECO:0000313" key="1">
    <source>
        <dbReference type="EMBL" id="GIG43578.1"/>
    </source>
</evidence>
<dbReference type="AlphaFoldDB" id="A0A919PKB6"/>